<feature type="transmembrane region" description="Helical" evidence="1">
    <location>
        <begin position="134"/>
        <end position="153"/>
    </location>
</feature>
<dbReference type="InterPro" id="IPR025640">
    <property type="entry name" value="GYF_2"/>
</dbReference>
<dbReference type="EMBL" id="JACBAZ010000022">
    <property type="protein sequence ID" value="NWK57688.1"/>
    <property type="molecule type" value="Genomic_DNA"/>
</dbReference>
<gene>
    <name evidence="3" type="ORF">HW115_18870</name>
</gene>
<keyword evidence="1" id="KW-0812">Transmembrane</keyword>
<evidence type="ECO:0000259" key="2">
    <source>
        <dbReference type="Pfam" id="PF14237"/>
    </source>
</evidence>
<dbReference type="RefSeq" id="WP_178935048.1">
    <property type="nucleotide sequence ID" value="NZ_JACBAZ010000022.1"/>
</dbReference>
<evidence type="ECO:0000313" key="3">
    <source>
        <dbReference type="EMBL" id="NWK57688.1"/>
    </source>
</evidence>
<name>A0A851GIQ5_9BACT</name>
<feature type="domain" description="GYF" evidence="2">
    <location>
        <begin position="4"/>
        <end position="50"/>
    </location>
</feature>
<protein>
    <submittedName>
        <fullName evidence="3">DUF4339 domain-containing protein</fullName>
    </submittedName>
</protein>
<sequence>MNNYYLHRDNQNYGPYPESQILQMLQSGQIQAQEMICIVGGSEWIQATALQQASLSPNLQAATTVTASGNQVPVVTDEHVAAAKLRLKAPMLGIVFSIALPCILWAAKNDAERGVRTTGRHSAAKNLAKQNTGLLPMAIIIAPIGVVLSGVWFRKRLAVYKGLKAEWKK</sequence>
<feature type="transmembrane region" description="Helical" evidence="1">
    <location>
        <begin position="89"/>
        <end position="107"/>
    </location>
</feature>
<dbReference type="Pfam" id="PF14237">
    <property type="entry name" value="GYF_2"/>
    <property type="match status" value="1"/>
</dbReference>
<dbReference type="Proteomes" id="UP000557872">
    <property type="component" value="Unassembled WGS sequence"/>
</dbReference>
<accession>A0A851GIQ5</accession>
<organism evidence="3 4">
    <name type="scientific">Oceaniferula marina</name>
    <dbReference type="NCBI Taxonomy" id="2748318"/>
    <lineage>
        <taxon>Bacteria</taxon>
        <taxon>Pseudomonadati</taxon>
        <taxon>Verrucomicrobiota</taxon>
        <taxon>Verrucomicrobiia</taxon>
        <taxon>Verrucomicrobiales</taxon>
        <taxon>Verrucomicrobiaceae</taxon>
        <taxon>Oceaniferula</taxon>
    </lineage>
</organism>
<proteinExistence type="predicted"/>
<reference evidence="3 4" key="1">
    <citation type="submission" date="2020-07" db="EMBL/GenBank/DDBJ databases">
        <title>Roseicoccus Jingziensis gen. nov., sp. nov., isolated from coastal seawater.</title>
        <authorList>
            <person name="Feng X."/>
        </authorList>
    </citation>
    <scope>NUCLEOTIDE SEQUENCE [LARGE SCALE GENOMIC DNA]</scope>
    <source>
        <strain evidence="3 4">N1E253</strain>
    </source>
</reference>
<dbReference type="AlphaFoldDB" id="A0A851GIQ5"/>
<keyword evidence="1" id="KW-1133">Transmembrane helix</keyword>
<keyword evidence="1" id="KW-0472">Membrane</keyword>
<evidence type="ECO:0000256" key="1">
    <source>
        <dbReference type="SAM" id="Phobius"/>
    </source>
</evidence>
<keyword evidence="4" id="KW-1185">Reference proteome</keyword>
<evidence type="ECO:0000313" key="4">
    <source>
        <dbReference type="Proteomes" id="UP000557872"/>
    </source>
</evidence>
<comment type="caution">
    <text evidence="3">The sequence shown here is derived from an EMBL/GenBank/DDBJ whole genome shotgun (WGS) entry which is preliminary data.</text>
</comment>